<evidence type="ECO:0000256" key="1">
    <source>
        <dbReference type="SAM" id="MobiDB-lite"/>
    </source>
</evidence>
<dbReference type="Proteomes" id="UP001501371">
    <property type="component" value="Unassembled WGS sequence"/>
</dbReference>
<feature type="transmembrane region" description="Helical" evidence="2">
    <location>
        <begin position="131"/>
        <end position="153"/>
    </location>
</feature>
<keyword evidence="2" id="KW-1133">Transmembrane helix</keyword>
<keyword evidence="2" id="KW-0812">Transmembrane</keyword>
<feature type="transmembrane region" description="Helical" evidence="2">
    <location>
        <begin position="527"/>
        <end position="552"/>
    </location>
</feature>
<sequence>MTRAAHRPGDDEPAQVPGAADASGQPTEGPGPGAAAGAPAAGAASSDRTGTSSVRTGTSPVRSGTVARTAPRASMASAASVLVPLKLSLLRNGLRQSTGRTAAYIASGVLALLVAAAQLLGLVLLRGTAHVGTVTVLLTAVLALGWAVMPLFFPGGDETLDPTRLVMLPLRPHPLTGALLAASLVGIGPLFALCLLVGSAAATARGAAGTAVAVVAVPLALLLCVTLARVVATANIRLLTSRKGRDLAVLSGLVIAVGVQVVNFGAQRLGEAGGLAALDPVAAVVRWLPPAAATGAVASASEGAYGRAAGQLLLSVAALAVLLRYWRRSLVRLMTAPDSSTLAAGEPARKESAPALERLLPEGRTGTVMRRALRYVWRDPKTKAAWITALAIGLIVPLFNALQGRGTIYFACFAAGMLGIQMYNQFGQDTSAFWMVAMTISSPRDAYLELRARALALSLITLPYSASVTVATAALLDNWRALPEALGLSFALLGAMLATGAVASVRFPYSIPQDSGYKNVAPGQAGLAWISIFGGMLGAALLCAPVIALTIWLHVASADGPTWILLPLGTAYGALVAAVGLRLAAPQAAARLPEILTAVSKG</sequence>
<feature type="transmembrane region" description="Helical" evidence="2">
    <location>
        <begin position="454"/>
        <end position="476"/>
    </location>
</feature>
<organism evidence="3 4">
    <name type="scientific">Streptomyces hebeiensis</name>
    <dbReference type="NCBI Taxonomy" id="229486"/>
    <lineage>
        <taxon>Bacteria</taxon>
        <taxon>Bacillati</taxon>
        <taxon>Actinomycetota</taxon>
        <taxon>Actinomycetes</taxon>
        <taxon>Kitasatosporales</taxon>
        <taxon>Streptomycetaceae</taxon>
        <taxon>Streptomyces</taxon>
    </lineage>
</organism>
<feature type="transmembrane region" description="Helical" evidence="2">
    <location>
        <begin position="488"/>
        <end position="507"/>
    </location>
</feature>
<feature type="compositionally biased region" description="Low complexity" evidence="1">
    <location>
        <begin position="33"/>
        <end position="63"/>
    </location>
</feature>
<feature type="transmembrane region" description="Helical" evidence="2">
    <location>
        <begin position="308"/>
        <end position="326"/>
    </location>
</feature>
<feature type="transmembrane region" description="Helical" evidence="2">
    <location>
        <begin position="564"/>
        <end position="585"/>
    </location>
</feature>
<evidence type="ECO:0000313" key="3">
    <source>
        <dbReference type="EMBL" id="GAA1181941.1"/>
    </source>
</evidence>
<feature type="transmembrane region" description="Helical" evidence="2">
    <location>
        <begin position="247"/>
        <end position="266"/>
    </location>
</feature>
<evidence type="ECO:0000313" key="4">
    <source>
        <dbReference type="Proteomes" id="UP001501371"/>
    </source>
</evidence>
<feature type="transmembrane region" description="Helical" evidence="2">
    <location>
        <begin position="408"/>
        <end position="426"/>
    </location>
</feature>
<proteinExistence type="predicted"/>
<gene>
    <name evidence="3" type="ORF">GCM10009654_43940</name>
</gene>
<accession>A0ABN1UYK5</accession>
<comment type="caution">
    <text evidence="3">The sequence shown here is derived from an EMBL/GenBank/DDBJ whole genome shotgun (WGS) entry which is preliminary data.</text>
</comment>
<keyword evidence="4" id="KW-1185">Reference proteome</keyword>
<evidence type="ECO:0000256" key="2">
    <source>
        <dbReference type="SAM" id="Phobius"/>
    </source>
</evidence>
<protein>
    <submittedName>
        <fullName evidence="3">Transporter</fullName>
    </submittedName>
</protein>
<keyword evidence="2" id="KW-0472">Membrane</keyword>
<feature type="transmembrane region" description="Helical" evidence="2">
    <location>
        <begin position="174"/>
        <end position="201"/>
    </location>
</feature>
<name>A0ABN1UYK5_9ACTN</name>
<feature type="region of interest" description="Disordered" evidence="1">
    <location>
        <begin position="1"/>
        <end position="70"/>
    </location>
</feature>
<dbReference type="EMBL" id="BAAAKV010000041">
    <property type="protein sequence ID" value="GAA1181941.1"/>
    <property type="molecule type" value="Genomic_DNA"/>
</dbReference>
<feature type="transmembrane region" description="Helical" evidence="2">
    <location>
        <begin position="207"/>
        <end position="227"/>
    </location>
</feature>
<reference evidence="3 4" key="1">
    <citation type="journal article" date="2019" name="Int. J. Syst. Evol. Microbiol.">
        <title>The Global Catalogue of Microorganisms (GCM) 10K type strain sequencing project: providing services to taxonomists for standard genome sequencing and annotation.</title>
        <authorList>
            <consortium name="The Broad Institute Genomics Platform"/>
            <consortium name="The Broad Institute Genome Sequencing Center for Infectious Disease"/>
            <person name="Wu L."/>
            <person name="Ma J."/>
        </authorList>
    </citation>
    <scope>NUCLEOTIDE SEQUENCE [LARGE SCALE GENOMIC DNA]</scope>
    <source>
        <strain evidence="3 4">JCM 12696</strain>
    </source>
</reference>
<feature type="transmembrane region" description="Helical" evidence="2">
    <location>
        <begin position="384"/>
        <end position="402"/>
    </location>
</feature>
<feature type="transmembrane region" description="Helical" evidence="2">
    <location>
        <begin position="101"/>
        <end position="125"/>
    </location>
</feature>